<comment type="subunit">
    <text evidence="2">Heterodimer of SbcC and SbcD.</text>
</comment>
<organism evidence="7 8">
    <name type="scientific">Streptacidiphilus fuscans</name>
    <dbReference type="NCBI Taxonomy" id="2789292"/>
    <lineage>
        <taxon>Bacteria</taxon>
        <taxon>Bacillati</taxon>
        <taxon>Actinomycetota</taxon>
        <taxon>Actinomycetes</taxon>
        <taxon>Kitasatosporales</taxon>
        <taxon>Streptomycetaceae</taxon>
        <taxon>Streptacidiphilus</taxon>
    </lineage>
</organism>
<evidence type="ECO:0000313" key="7">
    <source>
        <dbReference type="EMBL" id="MBF9071676.1"/>
    </source>
</evidence>
<feature type="domain" description="Rad50/SbcC-type AAA" evidence="6">
    <location>
        <begin position="5"/>
        <end position="283"/>
    </location>
</feature>
<comment type="similarity">
    <text evidence="1">Belongs to the SMC family. SbcC subfamily.</text>
</comment>
<proteinExistence type="inferred from homology"/>
<comment type="caution">
    <text evidence="7">The sequence shown here is derived from an EMBL/GenBank/DDBJ whole genome shotgun (WGS) entry which is preliminary data.</text>
</comment>
<dbReference type="PANTHER" id="PTHR32114">
    <property type="entry name" value="ABC TRANSPORTER ABCH.3"/>
    <property type="match status" value="1"/>
</dbReference>
<dbReference type="GO" id="GO:0016887">
    <property type="term" value="F:ATP hydrolysis activity"/>
    <property type="evidence" value="ECO:0007669"/>
    <property type="project" value="InterPro"/>
</dbReference>
<dbReference type="Gene3D" id="3.40.50.300">
    <property type="entry name" value="P-loop containing nucleotide triphosphate hydrolases"/>
    <property type="match status" value="2"/>
</dbReference>
<keyword evidence="4" id="KW-0175">Coiled coil</keyword>
<dbReference type="AlphaFoldDB" id="A0A931FHB8"/>
<dbReference type="PANTHER" id="PTHR32114:SF2">
    <property type="entry name" value="ABC TRANSPORTER ABCH.3"/>
    <property type="match status" value="1"/>
</dbReference>
<dbReference type="Pfam" id="PF13558">
    <property type="entry name" value="SbcC_Walker_B"/>
    <property type="match status" value="1"/>
</dbReference>
<dbReference type="SUPFAM" id="SSF52540">
    <property type="entry name" value="P-loop containing nucleoside triphosphate hydrolases"/>
    <property type="match status" value="1"/>
</dbReference>
<dbReference type="InterPro" id="IPR027417">
    <property type="entry name" value="P-loop_NTPase"/>
</dbReference>
<sequence length="990" mass="106759">MRLHRLTVTAFGPFGGREEVDFDALASGGLFLLAGPTGAGKTSVLDAVCFALYGSVPGSRGRARSLRSDHALAGQLTEVELELTLGGRRLCILRRPEQHRPKRRGEGSTPEKAQTLLSEWSTELDEWRPRSGSHQEIGAELQQLIGMSRDQFCQVVLLPQGEFANFLHADAQKRRELLGRLFDTGRFGAVEAWLTEHRQRCEKEAQSVQADIAARVERLSEAAGEAPEGVLGPDEALAWAAELRERAALRQEVAEVRHALAAERRAAADERLRATQELFDRQQRHRRALETRDALLAEQPAQQEREQRLARAERAATVTPLLRRLAEAEREAERAAAARGRALSALPVELHARDVQAADLRAEEREALGRTGELRALLQAEQRQAEIVRETQQLERRSADAEEERSEAEAWLADAWPRERQAAQRDVEAARDAATGRDALAERLRAAAQRLEAGQRRDGLATRVATGERAVAGLRERRSEAREAWLELKQRRIEGMAAELAARLQAGEPCAVCGATEHPRPAEAAPDQVTPEAERTAEAAYRTAEQQFHEAEHQLARLVADAAAAQALADSRATAELSQEAESLRREHADAERAEAAGLAAARQLERLEREHEQRAAALSSARETLAAAEEALSRLTAEREQLDVRLTEARAGAASVAARIAALDARAALLGQAAEAVTAASVAADAASAARAVAEEECTAVGFPSAAEAQAAALGAPEAEALRAAVTRHGEGLARARAEAASPELVAAAALPEAEPGTDRAAAAATEAALFDAHSALESATHRVAQLARLSDGLAEDVTHLRPFAERLATATELSQLVAGTSRSNELRMSLENYVLAARLEQVAASAGLRLAAMSGGRYTLEHTDARSRNNARSGLGLQVLDAWTGRYRDTSTLSGGESFFASLALALGLADVVTDEAGGMPLDTLFVDEGFGSLDADALEEVMSVLDSLRERDRAVGIVSHVSELRDRIPNQLHVRKGRAGSKLSQAR</sequence>
<evidence type="ECO:0000313" key="8">
    <source>
        <dbReference type="Proteomes" id="UP000657385"/>
    </source>
</evidence>
<gene>
    <name evidence="7" type="ORF">I2501_27000</name>
</gene>
<protein>
    <recommendedName>
        <fullName evidence="3">Nuclease SbcCD subunit C</fullName>
    </recommendedName>
</protein>
<feature type="compositionally biased region" description="Basic and acidic residues" evidence="5">
    <location>
        <begin position="391"/>
        <end position="400"/>
    </location>
</feature>
<dbReference type="InterPro" id="IPR038729">
    <property type="entry name" value="Rad50/SbcC_AAA"/>
</dbReference>
<dbReference type="RefSeq" id="WP_196196858.1">
    <property type="nucleotide sequence ID" value="NZ_JADPRT010000013.1"/>
</dbReference>
<accession>A0A931FHB8</accession>
<dbReference type="GO" id="GO:0006302">
    <property type="term" value="P:double-strand break repair"/>
    <property type="evidence" value="ECO:0007669"/>
    <property type="project" value="InterPro"/>
</dbReference>
<evidence type="ECO:0000256" key="5">
    <source>
        <dbReference type="SAM" id="MobiDB-lite"/>
    </source>
</evidence>
<keyword evidence="8" id="KW-1185">Reference proteome</keyword>
<evidence type="ECO:0000259" key="6">
    <source>
        <dbReference type="Pfam" id="PF13476"/>
    </source>
</evidence>
<evidence type="ECO:0000256" key="1">
    <source>
        <dbReference type="ARBA" id="ARBA00006930"/>
    </source>
</evidence>
<evidence type="ECO:0000256" key="3">
    <source>
        <dbReference type="ARBA" id="ARBA00013368"/>
    </source>
</evidence>
<feature type="region of interest" description="Disordered" evidence="5">
    <location>
        <begin position="391"/>
        <end position="415"/>
    </location>
</feature>
<name>A0A931FHB8_9ACTN</name>
<evidence type="ECO:0000256" key="4">
    <source>
        <dbReference type="SAM" id="Coils"/>
    </source>
</evidence>
<reference evidence="7" key="1">
    <citation type="submission" date="2020-11" db="EMBL/GenBank/DDBJ databases">
        <title>Isolation and identification of active actinomycetes.</title>
        <authorList>
            <person name="Yu B."/>
        </authorList>
    </citation>
    <scope>NUCLEOTIDE SEQUENCE</scope>
    <source>
        <strain evidence="7">NEAU-YB345</strain>
    </source>
</reference>
<feature type="coiled-coil region" evidence="4">
    <location>
        <begin position="534"/>
        <end position="646"/>
    </location>
</feature>
<dbReference type="EMBL" id="JADPRT010000013">
    <property type="protein sequence ID" value="MBF9071676.1"/>
    <property type="molecule type" value="Genomic_DNA"/>
</dbReference>
<evidence type="ECO:0000256" key="2">
    <source>
        <dbReference type="ARBA" id="ARBA00011322"/>
    </source>
</evidence>
<dbReference type="Pfam" id="PF13476">
    <property type="entry name" value="AAA_23"/>
    <property type="match status" value="1"/>
</dbReference>
<dbReference type="Proteomes" id="UP000657385">
    <property type="component" value="Unassembled WGS sequence"/>
</dbReference>